<keyword evidence="3" id="KW-1185">Reference proteome</keyword>
<protein>
    <submittedName>
        <fullName evidence="2">Uncharacterized protein</fullName>
    </submittedName>
</protein>
<reference evidence="2" key="1">
    <citation type="submission" date="2021-12" db="EMBL/GenBank/DDBJ databases">
        <authorList>
            <person name="Zaccaron A."/>
            <person name="Stergiopoulos I."/>
        </authorList>
    </citation>
    <scope>NUCLEOTIDE SEQUENCE</scope>
    <source>
        <strain evidence="2">Race5_Kim</strain>
    </source>
</reference>
<dbReference type="GeneID" id="71987025"/>
<gene>
    <name evidence="2" type="ORF">CLAFUR5_07147</name>
</gene>
<reference evidence="2" key="2">
    <citation type="journal article" date="2022" name="Microb. Genom.">
        <title>A chromosome-scale genome assembly of the tomato pathogen Cladosporium fulvum reveals a compartmentalized genome architecture and the presence of a dispensable chromosome.</title>
        <authorList>
            <person name="Zaccaron A.Z."/>
            <person name="Chen L.H."/>
            <person name="Samaras A."/>
            <person name="Stergiopoulos I."/>
        </authorList>
    </citation>
    <scope>NUCLEOTIDE SEQUENCE</scope>
    <source>
        <strain evidence="2">Race5_Kim</strain>
    </source>
</reference>
<dbReference type="RefSeq" id="XP_047763724.1">
    <property type="nucleotide sequence ID" value="XM_047906295.1"/>
</dbReference>
<evidence type="ECO:0000313" key="3">
    <source>
        <dbReference type="Proteomes" id="UP000756132"/>
    </source>
</evidence>
<sequence length="536" mass="59248">MAGGESANPYALTEGEIITDSEQKQKQKQNPVPHPARTHGRPSEDDSLSGESSPRMGAESFKLLCDVSVSPRLSALIRVVIANATTLTAQKIEEQRSAAGEFGLNHLLREALERNPDQYTTVDCDLVLSASLYGYVQDGDENPPLLGTNPGNIVRDTFKIVKKFLAKAAEQRAAASMAEQSLPEATPRTASKQLTAVQASKAEKLDNRAKDLPSAGKLQTIERRRFMRALKRGAAAFEDYLAANPNGFILLIKAVAAGGKVALLVLQIARASGWIASRLVGGGAVGVRIFTRAALGFLQLLRDVANDPEHLEARPAPGVGVMMDKVQTPSWIGLPVLMNSYQYEMQRKDENPVVYDGPEPEPDIRAPLSDSMRRYRELPQIPRQRPPQRFLFDRTVDCQAQEKHAEWALDDFQRFGDVTTTVYDHVICLDITVPPFAYLCSGAEEIVDGHIYRVLQPGNSRRQQGYPLPLVAPALAAFFLLRDPKAERWTEEIRQDAEFDKLEEFTDSTTWVFGAESILKVDLENEQLETLKSGVL</sequence>
<accession>A0A9Q8UR41</accession>
<evidence type="ECO:0000256" key="1">
    <source>
        <dbReference type="SAM" id="MobiDB-lite"/>
    </source>
</evidence>
<dbReference type="AlphaFoldDB" id="A0A9Q8UR41"/>
<organism evidence="2 3">
    <name type="scientific">Passalora fulva</name>
    <name type="common">Tomato leaf mold</name>
    <name type="synonym">Cladosporium fulvum</name>
    <dbReference type="NCBI Taxonomy" id="5499"/>
    <lineage>
        <taxon>Eukaryota</taxon>
        <taxon>Fungi</taxon>
        <taxon>Dikarya</taxon>
        <taxon>Ascomycota</taxon>
        <taxon>Pezizomycotina</taxon>
        <taxon>Dothideomycetes</taxon>
        <taxon>Dothideomycetidae</taxon>
        <taxon>Mycosphaerellales</taxon>
        <taxon>Mycosphaerellaceae</taxon>
        <taxon>Fulvia</taxon>
    </lineage>
</organism>
<evidence type="ECO:0000313" key="2">
    <source>
        <dbReference type="EMBL" id="UJO19358.1"/>
    </source>
</evidence>
<feature type="region of interest" description="Disordered" evidence="1">
    <location>
        <begin position="1"/>
        <end position="55"/>
    </location>
</feature>
<name>A0A9Q8UR41_PASFU</name>
<dbReference type="Proteomes" id="UP000756132">
    <property type="component" value="Chromosome 6"/>
</dbReference>
<dbReference type="EMBL" id="CP090168">
    <property type="protein sequence ID" value="UJO19358.1"/>
    <property type="molecule type" value="Genomic_DNA"/>
</dbReference>
<dbReference type="KEGG" id="ffu:CLAFUR5_07147"/>
<proteinExistence type="predicted"/>